<dbReference type="InterPro" id="IPR001810">
    <property type="entry name" value="F-box_dom"/>
</dbReference>
<gene>
    <name evidence="2" type="ORF">Q7C36_000032</name>
</gene>
<protein>
    <recommendedName>
        <fullName evidence="1">F-box domain-containing protein</fullName>
    </recommendedName>
</protein>
<proteinExistence type="predicted"/>
<dbReference type="PROSITE" id="PS50181">
    <property type="entry name" value="FBOX"/>
    <property type="match status" value="1"/>
</dbReference>
<dbReference type="InterPro" id="IPR036047">
    <property type="entry name" value="F-box-like_dom_sf"/>
</dbReference>
<accession>A0AA88TIB5</accession>
<feature type="domain" description="F-box" evidence="1">
    <location>
        <begin position="91"/>
        <end position="137"/>
    </location>
</feature>
<sequence length="186" mass="22047">MARLLGETLFEVSSQGPAPIKDYFCFHINQTEVIWRWWKVSLRPDSRSLRPGEVRESHGEFLEDRRLQSQVLMVFGPDVLQYSKCLCEGQYDYLQRLPDSLLLHIMAHLELEDVTRLAQTCHRFEQLCSSEQFWEQTVRLHCDTVSPGMEDLARDVGWRCVFFTNKLQLQKQIRRRRAGNKLTRFK</sequence>
<evidence type="ECO:0000259" key="1">
    <source>
        <dbReference type="PROSITE" id="PS50181"/>
    </source>
</evidence>
<keyword evidence="3" id="KW-1185">Reference proteome</keyword>
<comment type="caution">
    <text evidence="2">The sequence shown here is derived from an EMBL/GenBank/DDBJ whole genome shotgun (WGS) entry which is preliminary data.</text>
</comment>
<dbReference type="SUPFAM" id="SSF81383">
    <property type="entry name" value="F-box domain"/>
    <property type="match status" value="1"/>
</dbReference>
<dbReference type="CDD" id="cd22106">
    <property type="entry name" value="F-box_FBXO36"/>
    <property type="match status" value="1"/>
</dbReference>
<reference evidence="2" key="1">
    <citation type="submission" date="2023-08" db="EMBL/GenBank/DDBJ databases">
        <title>Pelteobagrus vachellii genome.</title>
        <authorList>
            <person name="Liu H."/>
        </authorList>
    </citation>
    <scope>NUCLEOTIDE SEQUENCE</scope>
    <source>
        <strain evidence="2">PRFRI_2022a</strain>
        <tissue evidence="2">Muscle</tissue>
    </source>
</reference>
<evidence type="ECO:0000313" key="3">
    <source>
        <dbReference type="Proteomes" id="UP001187315"/>
    </source>
</evidence>
<dbReference type="EMBL" id="JAVHJS010000001">
    <property type="protein sequence ID" value="KAK2868161.1"/>
    <property type="molecule type" value="Genomic_DNA"/>
</dbReference>
<dbReference type="Proteomes" id="UP001187315">
    <property type="component" value="Unassembled WGS sequence"/>
</dbReference>
<name>A0AA88TIB5_TACVA</name>
<dbReference type="SMART" id="SM00256">
    <property type="entry name" value="FBOX"/>
    <property type="match status" value="1"/>
</dbReference>
<dbReference type="AlphaFoldDB" id="A0AA88TIB5"/>
<dbReference type="Pfam" id="PF12937">
    <property type="entry name" value="F-box-like"/>
    <property type="match status" value="1"/>
</dbReference>
<evidence type="ECO:0000313" key="2">
    <source>
        <dbReference type="EMBL" id="KAK2868161.1"/>
    </source>
</evidence>
<organism evidence="2 3">
    <name type="scientific">Tachysurus vachellii</name>
    <name type="common">Darkbarbel catfish</name>
    <name type="synonym">Pelteobagrus vachellii</name>
    <dbReference type="NCBI Taxonomy" id="175792"/>
    <lineage>
        <taxon>Eukaryota</taxon>
        <taxon>Metazoa</taxon>
        <taxon>Chordata</taxon>
        <taxon>Craniata</taxon>
        <taxon>Vertebrata</taxon>
        <taxon>Euteleostomi</taxon>
        <taxon>Actinopterygii</taxon>
        <taxon>Neopterygii</taxon>
        <taxon>Teleostei</taxon>
        <taxon>Ostariophysi</taxon>
        <taxon>Siluriformes</taxon>
        <taxon>Bagridae</taxon>
        <taxon>Tachysurus</taxon>
    </lineage>
</organism>
<dbReference type="Gene3D" id="1.20.1280.50">
    <property type="match status" value="1"/>
</dbReference>